<dbReference type="GO" id="GO:0016491">
    <property type="term" value="F:oxidoreductase activity"/>
    <property type="evidence" value="ECO:0007669"/>
    <property type="project" value="UniProtKB-KW"/>
</dbReference>
<dbReference type="AlphaFoldDB" id="A0AAW0YUG7"/>
<dbReference type="Pfam" id="PF00248">
    <property type="entry name" value="Aldo_ket_red"/>
    <property type="match status" value="1"/>
</dbReference>
<dbReference type="RefSeq" id="XP_066800003.1">
    <property type="nucleotide sequence ID" value="XM_066949709.1"/>
</dbReference>
<feature type="domain" description="NADP-dependent oxidoreductase" evidence="2">
    <location>
        <begin position="16"/>
        <end position="310"/>
    </location>
</feature>
<evidence type="ECO:0000313" key="4">
    <source>
        <dbReference type="Proteomes" id="UP001388673"/>
    </source>
</evidence>
<dbReference type="InterPro" id="IPR036812">
    <property type="entry name" value="NAD(P)_OxRdtase_dom_sf"/>
</dbReference>
<evidence type="ECO:0000259" key="2">
    <source>
        <dbReference type="Pfam" id="PF00248"/>
    </source>
</evidence>
<dbReference type="EMBL" id="JBCAWK010000013">
    <property type="protein sequence ID" value="KAK8844779.1"/>
    <property type="molecule type" value="Genomic_DNA"/>
</dbReference>
<dbReference type="Gene3D" id="3.20.20.100">
    <property type="entry name" value="NADP-dependent oxidoreductase domain"/>
    <property type="match status" value="1"/>
</dbReference>
<proteinExistence type="predicted"/>
<dbReference type="InterPro" id="IPR050791">
    <property type="entry name" value="Aldo-Keto_reductase"/>
</dbReference>
<name>A0AAW0YUG7_9TREE</name>
<evidence type="ECO:0000313" key="3">
    <source>
        <dbReference type="EMBL" id="KAK8844779.1"/>
    </source>
</evidence>
<gene>
    <name evidence="3" type="ORF">IAR55_006629</name>
</gene>
<dbReference type="GeneID" id="92183887"/>
<dbReference type="SUPFAM" id="SSF51430">
    <property type="entry name" value="NAD(P)-linked oxidoreductase"/>
    <property type="match status" value="1"/>
</dbReference>
<dbReference type="KEGG" id="kne:92183887"/>
<organism evidence="3 4">
    <name type="scientific">Kwoniella newhampshirensis</name>
    <dbReference type="NCBI Taxonomy" id="1651941"/>
    <lineage>
        <taxon>Eukaryota</taxon>
        <taxon>Fungi</taxon>
        <taxon>Dikarya</taxon>
        <taxon>Basidiomycota</taxon>
        <taxon>Agaricomycotina</taxon>
        <taxon>Tremellomycetes</taxon>
        <taxon>Tremellales</taxon>
        <taxon>Cryptococcaceae</taxon>
        <taxon>Kwoniella</taxon>
    </lineage>
</organism>
<comment type="caution">
    <text evidence="3">The sequence shown here is derived from an EMBL/GenBank/DDBJ whole genome shotgun (WGS) entry which is preliminary data.</text>
</comment>
<sequence length="331" mass="36118">MSSIPTITVAGKAVGRIGYGLMQLTASASPPSQDTSFAAMKAAADAGATCWSTAAFYGPDYANIRLIAGFLSKYPEYKEKVVLVVKGGLDFPNRSTKGGDANYLRQELKDMGSILGDKIIDIFLTARLEVDIPVEDQFKTLVSLQKEGLFNEIGASEISVASLEQATKITPIAIIENEISLFSYSSPVREVIEWSKVHKVPIFAYSPLGRGFLTGTYKSPADLPEGSMLRMMPRFQGEAFEENIKLVNKVEEIAHGKGISINELALAWVTQLSDYVIPIPGSSKVNRVKSNTGAIHIKLSTSELAAIQRFLDTEEVKGDRYPPVFQKQLMV</sequence>
<evidence type="ECO:0000256" key="1">
    <source>
        <dbReference type="ARBA" id="ARBA00023002"/>
    </source>
</evidence>
<dbReference type="PANTHER" id="PTHR43625">
    <property type="entry name" value="AFLATOXIN B1 ALDEHYDE REDUCTASE"/>
    <property type="match status" value="1"/>
</dbReference>
<dbReference type="Proteomes" id="UP001388673">
    <property type="component" value="Unassembled WGS sequence"/>
</dbReference>
<keyword evidence="4" id="KW-1185">Reference proteome</keyword>
<dbReference type="PANTHER" id="PTHR43625:SF78">
    <property type="entry name" value="PYRIDOXAL REDUCTASE-RELATED"/>
    <property type="match status" value="1"/>
</dbReference>
<accession>A0AAW0YUG7</accession>
<keyword evidence="1" id="KW-0560">Oxidoreductase</keyword>
<protein>
    <recommendedName>
        <fullName evidence="2">NADP-dependent oxidoreductase domain-containing protein</fullName>
    </recommendedName>
</protein>
<dbReference type="CDD" id="cd19077">
    <property type="entry name" value="AKR_AKR8A1-2"/>
    <property type="match status" value="1"/>
</dbReference>
<dbReference type="InterPro" id="IPR023210">
    <property type="entry name" value="NADP_OxRdtase_dom"/>
</dbReference>
<reference evidence="3 4" key="1">
    <citation type="journal article" date="2024" name="bioRxiv">
        <title>Comparative genomics of Cryptococcus and Kwoniella reveals pathogenesis evolution and contrasting karyotype dynamics via intercentromeric recombination or chromosome fusion.</title>
        <authorList>
            <person name="Coelho M.A."/>
            <person name="David-Palma M."/>
            <person name="Shea T."/>
            <person name="Bowers K."/>
            <person name="McGinley-Smith S."/>
            <person name="Mohammad A.W."/>
            <person name="Gnirke A."/>
            <person name="Yurkov A.M."/>
            <person name="Nowrousian M."/>
            <person name="Sun S."/>
            <person name="Cuomo C.A."/>
            <person name="Heitman J."/>
        </authorList>
    </citation>
    <scope>NUCLEOTIDE SEQUENCE [LARGE SCALE GENOMIC DNA]</scope>
    <source>
        <strain evidence="3 4">CBS 13917</strain>
    </source>
</reference>
<dbReference type="GO" id="GO:0005737">
    <property type="term" value="C:cytoplasm"/>
    <property type="evidence" value="ECO:0007669"/>
    <property type="project" value="TreeGrafter"/>
</dbReference>